<dbReference type="Pfam" id="PF19363">
    <property type="entry name" value="DUF5939"/>
    <property type="match status" value="1"/>
</dbReference>
<evidence type="ECO:0000259" key="2">
    <source>
        <dbReference type="PROSITE" id="PS50125"/>
    </source>
</evidence>
<dbReference type="InterPro" id="IPR001054">
    <property type="entry name" value="A/G_cyclase"/>
</dbReference>
<dbReference type="PANTHER" id="PTHR43081">
    <property type="entry name" value="ADENYLATE CYCLASE, TERMINAL-DIFFERENTIATION SPECIFIC-RELATED"/>
    <property type="match status" value="1"/>
</dbReference>
<dbReference type="AlphaFoldDB" id="A0AAV3XNM6"/>
<dbReference type="GO" id="GO:0004016">
    <property type="term" value="F:adenylate cyclase activity"/>
    <property type="evidence" value="ECO:0007669"/>
    <property type="project" value="UniProtKB-ARBA"/>
</dbReference>
<dbReference type="GO" id="GO:0006171">
    <property type="term" value="P:cAMP biosynthetic process"/>
    <property type="evidence" value="ECO:0007669"/>
    <property type="project" value="TreeGrafter"/>
</dbReference>
<comment type="similarity">
    <text evidence="1">Belongs to the adenylyl cyclase class-3 family.</text>
</comment>
<dbReference type="InterPro" id="IPR050697">
    <property type="entry name" value="Adenylyl/Guanylyl_Cyclase_3/4"/>
</dbReference>
<evidence type="ECO:0000313" key="3">
    <source>
        <dbReference type="EMBL" id="GET43258.1"/>
    </source>
</evidence>
<dbReference type="Proteomes" id="UP001050975">
    <property type="component" value="Unassembled WGS sequence"/>
</dbReference>
<dbReference type="SUPFAM" id="SSF55073">
    <property type="entry name" value="Nucleotide cyclase"/>
    <property type="match status" value="1"/>
</dbReference>
<dbReference type="Pfam" id="PF00211">
    <property type="entry name" value="Guanylate_cyc"/>
    <property type="match status" value="1"/>
</dbReference>
<organism evidence="3 4">
    <name type="scientific">Microseira wollei NIES-4236</name>
    <dbReference type="NCBI Taxonomy" id="2530354"/>
    <lineage>
        <taxon>Bacteria</taxon>
        <taxon>Bacillati</taxon>
        <taxon>Cyanobacteriota</taxon>
        <taxon>Cyanophyceae</taxon>
        <taxon>Oscillatoriophycideae</taxon>
        <taxon>Aerosakkonematales</taxon>
        <taxon>Aerosakkonemataceae</taxon>
        <taxon>Microseira</taxon>
    </lineage>
</organism>
<dbReference type="PROSITE" id="PS50125">
    <property type="entry name" value="GUANYLATE_CYCLASE_2"/>
    <property type="match status" value="1"/>
</dbReference>
<evidence type="ECO:0000256" key="1">
    <source>
        <dbReference type="ARBA" id="ARBA00005381"/>
    </source>
</evidence>
<reference evidence="3" key="1">
    <citation type="submission" date="2019-10" db="EMBL/GenBank/DDBJ databases">
        <title>Draft genome sequece of Microseira wollei NIES-4236.</title>
        <authorList>
            <person name="Yamaguchi H."/>
            <person name="Suzuki S."/>
            <person name="Kawachi M."/>
        </authorList>
    </citation>
    <scope>NUCLEOTIDE SEQUENCE</scope>
    <source>
        <strain evidence="3">NIES-4236</strain>
    </source>
</reference>
<name>A0AAV3XNM6_9CYAN</name>
<dbReference type="SMART" id="SM00044">
    <property type="entry name" value="CYCc"/>
    <property type="match status" value="1"/>
</dbReference>
<evidence type="ECO:0000313" key="4">
    <source>
        <dbReference type="Proteomes" id="UP001050975"/>
    </source>
</evidence>
<dbReference type="EMBL" id="BLAY01000209">
    <property type="protein sequence ID" value="GET43258.1"/>
    <property type="molecule type" value="Genomic_DNA"/>
</dbReference>
<gene>
    <name evidence="3" type="primary">cyaB2</name>
    <name evidence="3" type="ORF">MiSe_80800</name>
</gene>
<accession>A0AAV3XNM6</accession>
<dbReference type="CDD" id="cd07302">
    <property type="entry name" value="CHD"/>
    <property type="match status" value="1"/>
</dbReference>
<comment type="caution">
    <text evidence="3">The sequence shown here is derived from an EMBL/GenBank/DDBJ whole genome shotgun (WGS) entry which is preliminary data.</text>
</comment>
<protein>
    <submittedName>
        <fullName evidence="3">Adenylate cyclase CyaB2</fullName>
    </submittedName>
</protein>
<dbReference type="InterPro" id="IPR029787">
    <property type="entry name" value="Nucleotide_cyclase"/>
</dbReference>
<dbReference type="InterPro" id="IPR045983">
    <property type="entry name" value="GUC-dom-containing_N"/>
</dbReference>
<dbReference type="GO" id="GO:0035556">
    <property type="term" value="P:intracellular signal transduction"/>
    <property type="evidence" value="ECO:0007669"/>
    <property type="project" value="InterPro"/>
</dbReference>
<feature type="domain" description="Guanylate cyclase" evidence="2">
    <location>
        <begin position="186"/>
        <end position="307"/>
    </location>
</feature>
<sequence length="362" mass="40392">MLNFYQPNRRAIQKAVAALAAYGIEPSRQQRLATFLQEQDSRWLYHANPRAIAERLNLTEAATLQLLVIALKQGIVTLNWEIQCPKCKGIDLSPKHLSDLGTQHSCPACRHVHFTDADEQVRVTFSIDERLRKLPKNADDLAFRSQIDASFGVVSGHRLLTTQTFRDLFPRETIPPNESLLIRRVAILFTDLAGSTALYSRNGDAFAYSLVRQHFNVLFEIVARHNGAVVKTIGDAIMAAFTIPADAFEAAIAMQKQMQVLNQQLHLLEPNQLILKVGIDAGPCISVTLNERPDYFGMTVNTAARVQGLSKGNDIVVTDTVLADLKEQDNSWEQNEVQLKGLEAPIRVHTLRLFGEKFSAIA</sequence>
<dbReference type="RefSeq" id="WP_226591893.1">
    <property type="nucleotide sequence ID" value="NZ_BLAY01000209.1"/>
</dbReference>
<dbReference type="Gene3D" id="3.30.70.1230">
    <property type="entry name" value="Nucleotide cyclase"/>
    <property type="match status" value="1"/>
</dbReference>
<proteinExistence type="inferred from homology"/>
<dbReference type="PANTHER" id="PTHR43081:SF19">
    <property type="entry name" value="PH-SENSITIVE ADENYLATE CYCLASE RV1264"/>
    <property type="match status" value="1"/>
</dbReference>
<keyword evidence="4" id="KW-1185">Reference proteome</keyword>